<dbReference type="Gene3D" id="3.50.50.60">
    <property type="entry name" value="FAD/NAD(P)-binding domain"/>
    <property type="match status" value="1"/>
</dbReference>
<dbReference type="Pfam" id="PF01593">
    <property type="entry name" value="Amino_oxidase"/>
    <property type="match status" value="2"/>
</dbReference>
<dbReference type="InterPro" id="IPR050464">
    <property type="entry name" value="Zeta_carotene_desat/Oxidored"/>
</dbReference>
<keyword evidence="3" id="KW-1185">Reference proteome</keyword>
<dbReference type="Gene3D" id="1.10.3110.10">
    <property type="entry name" value="protoporphyrinogen ix oxidase, domain 3"/>
    <property type="match status" value="1"/>
</dbReference>
<dbReference type="EMBL" id="QNRK01000014">
    <property type="protein sequence ID" value="RBP12193.1"/>
    <property type="molecule type" value="Genomic_DNA"/>
</dbReference>
<comment type="caution">
    <text evidence="2">The sequence shown here is derived from an EMBL/GenBank/DDBJ whole genome shotgun (WGS) entry which is preliminary data.</text>
</comment>
<proteinExistence type="predicted"/>
<dbReference type="PANTHER" id="PTHR42923:SF47">
    <property type="entry name" value="BLR3003 PROTEIN"/>
    <property type="match status" value="1"/>
</dbReference>
<dbReference type="OrthoDB" id="7849608at2"/>
<dbReference type="PANTHER" id="PTHR42923">
    <property type="entry name" value="PROTOPORPHYRINOGEN OXIDASE"/>
    <property type="match status" value="1"/>
</dbReference>
<gene>
    <name evidence="2" type="ORF">DFR50_11422</name>
</gene>
<dbReference type="RefSeq" id="WP_113889832.1">
    <property type="nucleotide sequence ID" value="NZ_QNRK01000014.1"/>
</dbReference>
<reference evidence="2 3" key="1">
    <citation type="submission" date="2018-06" db="EMBL/GenBank/DDBJ databases">
        <title>Genomic Encyclopedia of Type Strains, Phase IV (KMG-IV): sequencing the most valuable type-strain genomes for metagenomic binning, comparative biology and taxonomic classification.</title>
        <authorList>
            <person name="Goeker M."/>
        </authorList>
    </citation>
    <scope>NUCLEOTIDE SEQUENCE [LARGE SCALE GENOMIC DNA]</scope>
    <source>
        <strain evidence="2 3">DSM 24875</strain>
    </source>
</reference>
<dbReference type="AlphaFoldDB" id="A0A366FBZ5"/>
<dbReference type="NCBIfam" id="TIGR03467">
    <property type="entry name" value="HpnE"/>
    <property type="match status" value="1"/>
</dbReference>
<dbReference type="SUPFAM" id="SSF51905">
    <property type="entry name" value="FAD/NAD(P)-binding domain"/>
    <property type="match status" value="1"/>
</dbReference>
<dbReference type="GO" id="GO:0016491">
    <property type="term" value="F:oxidoreductase activity"/>
    <property type="evidence" value="ECO:0007669"/>
    <property type="project" value="InterPro"/>
</dbReference>
<evidence type="ECO:0000259" key="1">
    <source>
        <dbReference type="Pfam" id="PF01593"/>
    </source>
</evidence>
<organism evidence="2 3">
    <name type="scientific">Roseiarcus fermentans</name>
    <dbReference type="NCBI Taxonomy" id="1473586"/>
    <lineage>
        <taxon>Bacteria</taxon>
        <taxon>Pseudomonadati</taxon>
        <taxon>Pseudomonadota</taxon>
        <taxon>Alphaproteobacteria</taxon>
        <taxon>Hyphomicrobiales</taxon>
        <taxon>Roseiarcaceae</taxon>
        <taxon>Roseiarcus</taxon>
    </lineage>
</organism>
<name>A0A366FBZ5_9HYPH</name>
<dbReference type="InterPro" id="IPR017830">
    <property type="entry name" value="SQase_HpnE"/>
</dbReference>
<sequence>MSVVHVVGAGVAGLSAAVRLADEGVRVVLHEAAATAGGRCRSYQDPALGLAIDNGNHLLLSGNHAALDYLDRIGSRARLQGPASAMFDFADLKTGERWRLHPSDGRAPWWLLDSRRRVPGAPLSAYLAPLATLTAAKTASLGEVMTCSGPLYDRLWGPVLLAALNTDPAEGSARLAAAMLRETLFAGGRACRPLVAVGGLSACFVEPALLHLASRGATVRFGARLRGVAFAAGRAAGLDFADGRTALAGDDAVILAVPPPVARELLPDLDAPDEFRAIVNAHFRVAPAGDQPLILGVVNGLTQWIFSYPEHVSTTISGADRLIDEPREALARAIWAEVAALGGYGPDLPPWQIVKEKRATFAATPAQDARRPPARTAFANVALAGDWTQTGLPATIEGAVRSGYAAAAVVTGRRGKAGGSR</sequence>
<protein>
    <submittedName>
        <fullName evidence="2">Squalene-associated FAD-dependent desaturase</fullName>
    </submittedName>
</protein>
<dbReference type="InterPro" id="IPR036188">
    <property type="entry name" value="FAD/NAD-bd_sf"/>
</dbReference>
<feature type="domain" description="Amine oxidase" evidence="1">
    <location>
        <begin position="11"/>
        <end position="284"/>
    </location>
</feature>
<feature type="domain" description="Amine oxidase" evidence="1">
    <location>
        <begin position="314"/>
        <end position="410"/>
    </location>
</feature>
<dbReference type="InterPro" id="IPR002937">
    <property type="entry name" value="Amino_oxidase"/>
</dbReference>
<dbReference type="Proteomes" id="UP000253529">
    <property type="component" value="Unassembled WGS sequence"/>
</dbReference>
<accession>A0A366FBZ5</accession>
<dbReference type="PRINTS" id="PR00420">
    <property type="entry name" value="RNGMNOXGNASE"/>
</dbReference>
<dbReference type="Gene3D" id="3.90.660.20">
    <property type="entry name" value="Protoporphyrinogen oxidase, mitochondrial, domain 2"/>
    <property type="match status" value="1"/>
</dbReference>
<evidence type="ECO:0000313" key="2">
    <source>
        <dbReference type="EMBL" id="RBP12193.1"/>
    </source>
</evidence>
<evidence type="ECO:0000313" key="3">
    <source>
        <dbReference type="Proteomes" id="UP000253529"/>
    </source>
</evidence>